<keyword evidence="2" id="KW-1185">Reference proteome</keyword>
<comment type="caution">
    <text evidence="1">The sequence shown here is derived from an EMBL/GenBank/DDBJ whole genome shotgun (WGS) entry which is preliminary data.</text>
</comment>
<dbReference type="AlphaFoldDB" id="A0A9W8R0F4"/>
<evidence type="ECO:0000313" key="2">
    <source>
        <dbReference type="Proteomes" id="UP001152087"/>
    </source>
</evidence>
<gene>
    <name evidence="1" type="ORF">NW755_009188</name>
</gene>
<dbReference type="OrthoDB" id="5104994at2759"/>
<protein>
    <submittedName>
        <fullName evidence="1">Uncharacterized protein</fullName>
    </submittedName>
</protein>
<evidence type="ECO:0000313" key="1">
    <source>
        <dbReference type="EMBL" id="KAJ4184182.1"/>
    </source>
</evidence>
<proteinExistence type="predicted"/>
<dbReference type="Proteomes" id="UP001152087">
    <property type="component" value="Unassembled WGS sequence"/>
</dbReference>
<name>A0A9W8R0F4_9HYPO</name>
<dbReference type="EMBL" id="JAOQAV010000027">
    <property type="protein sequence ID" value="KAJ4184182.1"/>
    <property type="molecule type" value="Genomic_DNA"/>
</dbReference>
<reference evidence="1" key="1">
    <citation type="submission" date="2022-09" db="EMBL/GenBank/DDBJ databases">
        <title>Fusarium specimens isolated from Avocado Roots.</title>
        <authorList>
            <person name="Stajich J."/>
            <person name="Roper C."/>
            <person name="Heimlech-Rivalta G."/>
        </authorList>
    </citation>
    <scope>NUCLEOTIDE SEQUENCE</scope>
    <source>
        <strain evidence="1">A02</strain>
    </source>
</reference>
<accession>A0A9W8R0F4</accession>
<organism evidence="1 2">
    <name type="scientific">Fusarium falciforme</name>
    <dbReference type="NCBI Taxonomy" id="195108"/>
    <lineage>
        <taxon>Eukaryota</taxon>
        <taxon>Fungi</taxon>
        <taxon>Dikarya</taxon>
        <taxon>Ascomycota</taxon>
        <taxon>Pezizomycotina</taxon>
        <taxon>Sordariomycetes</taxon>
        <taxon>Hypocreomycetidae</taxon>
        <taxon>Hypocreales</taxon>
        <taxon>Nectriaceae</taxon>
        <taxon>Fusarium</taxon>
        <taxon>Fusarium solani species complex</taxon>
    </lineage>
</organism>
<sequence length="397" mass="45168">MANKLSNKTEPVDRVAISHTLELAKRDTQKDKCWISEALDGEMTCRKHSEYFSTIVYTRGELQKPTSGLDGRTDGYLRGKIEVVPSEKSCIFDLPIADRKGIPGCCFPRCSPEKETCFREELINHHFANRVHVYDRFKGEEYMERLLDKAAVMLDGIKKRVSEAPKGGDIKSLDAAIEALTVVDFTEVVEETPLLSTRLLDNVPFSVDLFGGQNGPNAQAWTRRLKSDDPLLECQHIRHLMIRKGDKLLTSIVHRTFSSLIPLQQLGDIDHVAVERYCRDRYALFDLEWSLLSNLESLCLDIRGINEERHRPLETLFVKMGKHLRLKTLVLIGVPHLIDFNSVGSKEYVAQQEDDEFLVFPGDKHNPSTELTNYIHFLKECLCPGGELRLVVTNSQT</sequence>